<dbReference type="PANTHER" id="PTHR32305:SF15">
    <property type="entry name" value="PROTEIN RHSA-RELATED"/>
    <property type="match status" value="1"/>
</dbReference>
<dbReference type="InterPro" id="IPR022385">
    <property type="entry name" value="Rhs_assc_core"/>
</dbReference>
<dbReference type="NCBIfam" id="TIGR03696">
    <property type="entry name" value="Rhs_assc_core"/>
    <property type="match status" value="1"/>
</dbReference>
<dbReference type="OrthoDB" id="9816400at2"/>
<dbReference type="EMBL" id="MDEK01000002">
    <property type="protein sequence ID" value="PPU84810.1"/>
    <property type="molecule type" value="Genomic_DNA"/>
</dbReference>
<protein>
    <recommendedName>
        <fullName evidence="2">Teneurin-like YD-shell domain-containing protein</fullName>
    </recommendedName>
</protein>
<organism evidence="3 4">
    <name type="scientific">Xanthomonas sacchari</name>
    <dbReference type="NCBI Taxonomy" id="56458"/>
    <lineage>
        <taxon>Bacteria</taxon>
        <taxon>Pseudomonadati</taxon>
        <taxon>Pseudomonadota</taxon>
        <taxon>Gammaproteobacteria</taxon>
        <taxon>Lysobacterales</taxon>
        <taxon>Lysobacteraceae</taxon>
        <taxon>Xanthomonas</taxon>
    </lineage>
</organism>
<comment type="caution">
    <text evidence="3">The sequence shown here is derived from an EMBL/GenBank/DDBJ whole genome shotgun (WGS) entry which is preliminary data.</text>
</comment>
<dbReference type="AlphaFoldDB" id="A0A2P5Z8H9"/>
<gene>
    <name evidence="3" type="ORF">XsacCFBP4641_03185</name>
</gene>
<evidence type="ECO:0000313" key="4">
    <source>
        <dbReference type="Proteomes" id="UP000247346"/>
    </source>
</evidence>
<dbReference type="Gene3D" id="2.180.10.10">
    <property type="entry name" value="RHS repeat-associated core"/>
    <property type="match status" value="1"/>
</dbReference>
<name>A0A2P5Z8H9_9XANT</name>
<dbReference type="Pfam" id="PF25023">
    <property type="entry name" value="TEN_YD-shell"/>
    <property type="match status" value="1"/>
</dbReference>
<feature type="domain" description="Teneurin-like YD-shell" evidence="2">
    <location>
        <begin position="48"/>
        <end position="147"/>
    </location>
</feature>
<evidence type="ECO:0000259" key="2">
    <source>
        <dbReference type="Pfam" id="PF25023"/>
    </source>
</evidence>
<proteinExistence type="predicted"/>
<dbReference type="InterPro" id="IPR050708">
    <property type="entry name" value="T6SS_VgrG/RHS"/>
</dbReference>
<evidence type="ECO:0000256" key="1">
    <source>
        <dbReference type="ARBA" id="ARBA00022737"/>
    </source>
</evidence>
<dbReference type="InterPro" id="IPR056823">
    <property type="entry name" value="TEN-like_YD-shell"/>
</dbReference>
<sequence length="335" mass="36627">MRNVDSTSRIYGSNSQGRVMSNFQGIRVAMHLMAAAALSLLIVFGVSAQTVRYIHTDGLGSVVLVTDKDRNVVERREYEPYGSVVNQPVMDGPGYTGHVMDAATGMTYMQQRYYDSVVGRFLSVDPVSVSSAKGSNMNRYWYSNNNPYRFIDPDGRYVCSSGSDSDCKAVKAALRDARSMTQSAIKVGEDKAALNSVLKFLGKDGVDNGVTIKFGDGYGMGNTLSQGGKTTISIDRDGINNLADRRGISRDAALTATLFHEGQHGIDWKRDGMPKTSRQEHAGELRAARTEASAWELMKTDSWWGTWTNLGGYNEDAIKKEADAATSLWCGDSCK</sequence>
<dbReference type="RefSeq" id="WP_081481936.1">
    <property type="nucleotide sequence ID" value="NZ_JXQE01000055.1"/>
</dbReference>
<accession>A0A2P5Z8H9</accession>
<dbReference type="PANTHER" id="PTHR32305">
    <property type="match status" value="1"/>
</dbReference>
<dbReference type="Proteomes" id="UP000247346">
    <property type="component" value="Unassembled WGS sequence"/>
</dbReference>
<keyword evidence="1" id="KW-0677">Repeat</keyword>
<reference evidence="3 4" key="1">
    <citation type="submission" date="2016-08" db="EMBL/GenBank/DDBJ databases">
        <authorList>
            <person name="Seilhamer J.J."/>
        </authorList>
    </citation>
    <scope>NUCLEOTIDE SEQUENCE [LARGE SCALE GENOMIC DNA]</scope>
    <source>
        <strain evidence="3 4">CFBP4641</strain>
    </source>
</reference>
<evidence type="ECO:0000313" key="3">
    <source>
        <dbReference type="EMBL" id="PPU84810.1"/>
    </source>
</evidence>